<evidence type="ECO:0000256" key="18">
    <source>
        <dbReference type="ARBA" id="ARBA00032750"/>
    </source>
</evidence>
<dbReference type="Gene3D" id="3.30.428.10">
    <property type="entry name" value="HIT-like"/>
    <property type="match status" value="1"/>
</dbReference>
<proteinExistence type="inferred from homology"/>
<feature type="region of interest" description="Disordered" evidence="24">
    <location>
        <begin position="163"/>
        <end position="192"/>
    </location>
</feature>
<sequence length="816" mass="90592">MGTGPAPLQAGGLRRRGTVMRVCWLVGKEKCSQRMKLPHLEAVVIGRGPETGITDKKCSRQQVQLKADCNKGYVTVKQIGVNPTSVDLVNIGKDEEVKMKPGQVLHIVNKLYPYTVQFAEESGKTVTEAEKKIQTNKMRREVSSENDDVELVPRKTMKMEMVDTQGSSANSKLSNTSVSPHEGTSSKKEHLGHWSQGLKSSMQDPKMQVYKDEKTVVIKDKYPKARYHWLILPWDPISSLKSVTRDNLELLEHMHAVGQKMIDQCPARESLEFRLGYHAIPSMSQLHLHVISQDFDSPALKTKKHWNSFTTDYFLNSQDVIEMGSLKAMQETKAVVVDIGTSSFKCGFAGDPWPSYIVSSTVGKPIRETGSNQKETFVGRELQNSSVPLTLINPIRHGTVVDWNCVQDTLQCIFQMEMKIQPEDHAVLVSVPPLCSITDKERYAEMMFEGFHIPAVHFAYQSRLSMYSYGKTSALVVESGHGASHVVPVYEGYVIRSITGRVDYAGLDVTCYLMKLLNDSGHVFTEQQLDIVQDLKEKCCYTSLDLTQDLSLPIQKEQMNYELPDGHLVTVGKERFLCAEVLFKPALLGLQQPGLLQLTLACLKKCDADVNKKMVGNILLCGGSTMMEGFVDRFQMELARMCPSDNLITAASPQRKSSVWVVRGLKLNTGLEVWPHQCRAQGHNHFPTPAGHTIPDTSQDAVGLLGHLGTLLAHVQLAVDQHPQVLFNQAAFQPLFPKPVALHGVVVTQVQDLAFGLVKPHTVGLGPLIQPVQIPLQSLPALKQINTPAQLGVICKLTEGALDPLIQIIDKDVKEN</sequence>
<dbReference type="CDD" id="cd01278">
    <property type="entry name" value="aprataxin_related"/>
    <property type="match status" value="1"/>
</dbReference>
<feature type="domain" description="HIT" evidence="25">
    <location>
        <begin position="195"/>
        <end position="300"/>
    </location>
</feature>
<accession>A0ABC9Y7S1</accession>
<comment type="subcellular location">
    <subcellularLocation>
        <location evidence="1">Cytoplasm</location>
        <location evidence="1">Cytoskeleton</location>
    </subcellularLocation>
    <subcellularLocation>
        <location evidence="2">Nucleus</location>
        <location evidence="2">Nucleolus</location>
    </subcellularLocation>
    <subcellularLocation>
        <location evidence="3">Nucleus</location>
        <location evidence="3">Nucleoplasm</location>
    </subcellularLocation>
</comment>
<evidence type="ECO:0000256" key="15">
    <source>
        <dbReference type="ARBA" id="ARBA00023212"/>
    </source>
</evidence>
<keyword evidence="15" id="KW-0963">Cytoplasm</keyword>
<dbReference type="EC" id="3.6.1.71" evidence="6"/>
<evidence type="ECO:0000256" key="16">
    <source>
        <dbReference type="ARBA" id="ARBA00023242"/>
    </source>
</evidence>
<dbReference type="GO" id="GO:0003677">
    <property type="term" value="F:DNA binding"/>
    <property type="evidence" value="ECO:0007669"/>
    <property type="project" value="UniProtKB-KW"/>
</dbReference>
<dbReference type="GO" id="GO:0005730">
    <property type="term" value="C:nucleolus"/>
    <property type="evidence" value="ECO:0007669"/>
    <property type="project" value="UniProtKB-SubCell"/>
</dbReference>
<dbReference type="Pfam" id="PF17913">
    <property type="entry name" value="FHA_2"/>
    <property type="match status" value="1"/>
</dbReference>
<dbReference type="GO" id="GO:0120108">
    <property type="term" value="F:DNA-3'-diphospho-5'-guanosine diphosphatase activity"/>
    <property type="evidence" value="ECO:0007669"/>
    <property type="project" value="UniProtKB-EC"/>
</dbReference>
<evidence type="ECO:0000256" key="6">
    <source>
        <dbReference type="ARBA" id="ARBA00012496"/>
    </source>
</evidence>
<dbReference type="GO" id="GO:0008270">
    <property type="term" value="F:zinc ion binding"/>
    <property type="evidence" value="ECO:0007669"/>
    <property type="project" value="UniProtKB-KW"/>
</dbReference>
<dbReference type="SUPFAM" id="SSF53067">
    <property type="entry name" value="Actin-like ATPase domain"/>
    <property type="match status" value="2"/>
</dbReference>
<keyword evidence="15" id="KW-0206">Cytoskeleton</keyword>
<evidence type="ECO:0000256" key="12">
    <source>
        <dbReference type="ARBA" id="ARBA00022833"/>
    </source>
</evidence>
<gene>
    <name evidence="26" type="ORF">GRJ2_003038500</name>
</gene>
<keyword evidence="12" id="KW-0862">Zinc</keyword>
<evidence type="ECO:0000256" key="21">
    <source>
        <dbReference type="ARBA" id="ARBA00045142"/>
    </source>
</evidence>
<dbReference type="Gene3D" id="2.60.200.20">
    <property type="match status" value="1"/>
</dbReference>
<keyword evidence="13" id="KW-0238">DNA-binding</keyword>
<dbReference type="InterPro" id="IPR041388">
    <property type="entry name" value="FHA_2"/>
</dbReference>
<evidence type="ECO:0000256" key="9">
    <source>
        <dbReference type="ARBA" id="ARBA00022763"/>
    </source>
</evidence>
<dbReference type="Gene3D" id="3.30.420.40">
    <property type="match status" value="2"/>
</dbReference>
<evidence type="ECO:0000256" key="3">
    <source>
        <dbReference type="ARBA" id="ARBA00004642"/>
    </source>
</evidence>
<comment type="catalytic activity">
    <reaction evidence="19">
        <text>a 5'-end adenosine-5'-diphospho-5'-2'-deoxyribonucleoside-DNA + H2O = a 5'-end 5'-phospho-2'-deoxyribonucleoside-DNA + AMP + 2 H(+)</text>
        <dbReference type="Rhea" id="RHEA:52128"/>
        <dbReference type="Rhea" id="RHEA-COMP:13180"/>
        <dbReference type="Rhea" id="RHEA-COMP:13181"/>
        <dbReference type="ChEBI" id="CHEBI:15377"/>
        <dbReference type="ChEBI" id="CHEBI:15378"/>
        <dbReference type="ChEBI" id="CHEBI:136412"/>
        <dbReference type="ChEBI" id="CHEBI:136413"/>
        <dbReference type="ChEBI" id="CHEBI:456215"/>
        <dbReference type="EC" id="3.6.1.71"/>
    </reaction>
</comment>
<dbReference type="GO" id="GO:0033699">
    <property type="term" value="F:DNA 5'-adenosine monophosphate hydrolase activity"/>
    <property type="evidence" value="ECO:0007669"/>
    <property type="project" value="UniProtKB-EC"/>
</dbReference>
<feature type="compositionally biased region" description="Polar residues" evidence="24">
    <location>
        <begin position="164"/>
        <end position="183"/>
    </location>
</feature>
<evidence type="ECO:0000259" key="25">
    <source>
        <dbReference type="PROSITE" id="PS51084"/>
    </source>
</evidence>
<dbReference type="InterPro" id="IPR008984">
    <property type="entry name" value="SMAD_FHA_dom_sf"/>
</dbReference>
<evidence type="ECO:0000256" key="10">
    <source>
        <dbReference type="ARBA" id="ARBA00022771"/>
    </source>
</evidence>
<dbReference type="EC" id="3.6.1.72" evidence="5"/>
<evidence type="ECO:0000256" key="24">
    <source>
        <dbReference type="SAM" id="MobiDB-lite"/>
    </source>
</evidence>
<dbReference type="GO" id="GO:0000012">
    <property type="term" value="P:single strand break repair"/>
    <property type="evidence" value="ECO:0007669"/>
    <property type="project" value="UniProtKB-ARBA"/>
</dbReference>
<dbReference type="InterPro" id="IPR043129">
    <property type="entry name" value="ATPase_NBD"/>
</dbReference>
<keyword evidence="11" id="KW-0378">Hydrolase</keyword>
<keyword evidence="8" id="KW-0479">Metal-binding</keyword>
<comment type="catalytic activity">
    <reaction evidence="20">
        <text>a 5'-end adenosine-5'-diphospho-5'-ribonucleoside-2'-deoxyribonucleotide-DNA + H2O = a 5'-end 5'-phospho-ribonucleoside-2'-deoxyribonucleotide-DNA + AMP + 2 H(+)</text>
        <dbReference type="Rhea" id="RHEA:52132"/>
        <dbReference type="Rhea" id="RHEA-COMP:13182"/>
        <dbReference type="Rhea" id="RHEA-COMP:13183"/>
        <dbReference type="ChEBI" id="CHEBI:15377"/>
        <dbReference type="ChEBI" id="CHEBI:15378"/>
        <dbReference type="ChEBI" id="CHEBI:136414"/>
        <dbReference type="ChEBI" id="CHEBI:136415"/>
        <dbReference type="ChEBI" id="CHEBI:456215"/>
        <dbReference type="EC" id="3.6.1.71"/>
    </reaction>
</comment>
<evidence type="ECO:0000256" key="11">
    <source>
        <dbReference type="ARBA" id="ARBA00022801"/>
    </source>
</evidence>
<dbReference type="InterPro" id="IPR011146">
    <property type="entry name" value="HIT-like"/>
</dbReference>
<keyword evidence="10" id="KW-0863">Zinc-finger</keyword>
<evidence type="ECO:0000256" key="2">
    <source>
        <dbReference type="ARBA" id="ARBA00004604"/>
    </source>
</evidence>
<reference evidence="26 27" key="1">
    <citation type="submission" date="2024-06" db="EMBL/GenBank/DDBJ databases">
        <title>The draft genome of Grus japonensis, version 3.</title>
        <authorList>
            <person name="Nabeshima K."/>
            <person name="Suzuki S."/>
            <person name="Onuma M."/>
        </authorList>
    </citation>
    <scope>NUCLEOTIDE SEQUENCE [LARGE SCALE GENOMIC DNA]</scope>
    <source>
        <strain evidence="26 27">451A</strain>
    </source>
</reference>
<evidence type="ECO:0000256" key="14">
    <source>
        <dbReference type="ARBA" id="ARBA00023204"/>
    </source>
</evidence>
<dbReference type="FunFam" id="2.60.200.20:FF:000010">
    <property type="entry name" value="aprataxin isoform X1"/>
    <property type="match status" value="1"/>
</dbReference>
<keyword evidence="27" id="KW-1185">Reference proteome</keyword>
<dbReference type="Proteomes" id="UP001623348">
    <property type="component" value="Unassembled WGS sequence"/>
</dbReference>
<comment type="similarity">
    <text evidence="4 23">Belongs to the actin family.</text>
</comment>
<evidence type="ECO:0000256" key="23">
    <source>
        <dbReference type="RuleBase" id="RU000487"/>
    </source>
</evidence>
<comment type="function">
    <text evidence="21">DNA-binding protein involved in single-strand DNA break repair, double-strand DNA break repair and base excision repair. Resolves abortive DNA ligation intermediates formed either at base excision sites, or when DNA ligases attempt to repair non-ligatable breaks induced by reactive oxygen species. Catalyzes the release of adenylate groups covalently linked to 5'-phosphate termini, resulting in the production of 5'-phosphate termini that can be efficiently rejoined. Also able to hydrolyze adenosine 5'-monophosphoramidate (AMP-NH(2)) and diadenosine tetraphosphate (AppppA), but with lower catalytic activity. Likewise, catalyzes the release of 3'-linked guanosine (DNAppG) and inosine (DNAppI) from DNA, but has higher specific activity with 5'-linked adenosine (AppDNA).</text>
</comment>
<dbReference type="EMBL" id="BAAFJT010000040">
    <property type="protein sequence ID" value="GAB0205729.1"/>
    <property type="molecule type" value="Genomic_DNA"/>
</dbReference>
<protein>
    <recommendedName>
        <fullName evidence="7">Aprataxin</fullName>
        <ecNumber evidence="6">3.6.1.71</ecNumber>
        <ecNumber evidence="5">3.6.1.72</ecNumber>
    </recommendedName>
    <alternativeName>
        <fullName evidence="18">Forkhead-associated domain histidine triad-like protein</fullName>
    </alternativeName>
</protein>
<dbReference type="AlphaFoldDB" id="A0ABC9Y7S1"/>
<evidence type="ECO:0000313" key="27">
    <source>
        <dbReference type="Proteomes" id="UP001623348"/>
    </source>
</evidence>
<dbReference type="InterPro" id="IPR019808">
    <property type="entry name" value="Histidine_triad_CS"/>
</dbReference>
<keyword evidence="9" id="KW-0227">DNA damage</keyword>
<evidence type="ECO:0000256" key="1">
    <source>
        <dbReference type="ARBA" id="ARBA00004245"/>
    </source>
</evidence>
<dbReference type="Pfam" id="PF11969">
    <property type="entry name" value="DcpS_C"/>
    <property type="match status" value="1"/>
</dbReference>
<evidence type="ECO:0000256" key="8">
    <source>
        <dbReference type="ARBA" id="ARBA00022723"/>
    </source>
</evidence>
<dbReference type="FunFam" id="3.30.428.10:FF:000004">
    <property type="entry name" value="aprataxin isoform X2"/>
    <property type="match status" value="1"/>
</dbReference>
<dbReference type="PROSITE" id="PS51084">
    <property type="entry name" value="HIT_2"/>
    <property type="match status" value="1"/>
</dbReference>
<dbReference type="Gene3D" id="3.90.640.10">
    <property type="entry name" value="Actin, Chain A, domain 4"/>
    <property type="match status" value="1"/>
</dbReference>
<dbReference type="InterPro" id="IPR004000">
    <property type="entry name" value="Actin"/>
</dbReference>
<comment type="caution">
    <text evidence="22">Lacks conserved residue(s) required for the propagation of feature annotation.</text>
</comment>
<evidence type="ECO:0000256" key="4">
    <source>
        <dbReference type="ARBA" id="ARBA00006752"/>
    </source>
</evidence>
<organism evidence="26 27">
    <name type="scientific">Grus japonensis</name>
    <name type="common">Japanese crane</name>
    <name type="synonym">Red-crowned crane</name>
    <dbReference type="NCBI Taxonomy" id="30415"/>
    <lineage>
        <taxon>Eukaryota</taxon>
        <taxon>Metazoa</taxon>
        <taxon>Chordata</taxon>
        <taxon>Craniata</taxon>
        <taxon>Vertebrata</taxon>
        <taxon>Euteleostomi</taxon>
        <taxon>Archelosauria</taxon>
        <taxon>Archosauria</taxon>
        <taxon>Dinosauria</taxon>
        <taxon>Saurischia</taxon>
        <taxon>Theropoda</taxon>
        <taxon>Coelurosauria</taxon>
        <taxon>Aves</taxon>
        <taxon>Neognathae</taxon>
        <taxon>Neoaves</taxon>
        <taxon>Gruiformes</taxon>
        <taxon>Gruidae</taxon>
        <taxon>Grus</taxon>
    </lineage>
</organism>
<evidence type="ECO:0000256" key="5">
    <source>
        <dbReference type="ARBA" id="ARBA00012495"/>
    </source>
</evidence>
<evidence type="ECO:0000313" key="26">
    <source>
        <dbReference type="EMBL" id="GAB0205729.1"/>
    </source>
</evidence>
<dbReference type="PRINTS" id="PR00190">
    <property type="entry name" value="ACTIN"/>
</dbReference>
<dbReference type="FunFam" id="3.90.640.10:FF:000007">
    <property type="entry name" value="Actin like 7B"/>
    <property type="match status" value="1"/>
</dbReference>
<comment type="caution">
    <text evidence="26">The sequence shown here is derived from an EMBL/GenBank/DDBJ whole genome shotgun (WGS) entry which is preliminary data.</text>
</comment>
<evidence type="ECO:0000256" key="19">
    <source>
        <dbReference type="ARBA" id="ARBA00044639"/>
    </source>
</evidence>
<dbReference type="InterPro" id="IPR036265">
    <property type="entry name" value="HIT-like_sf"/>
</dbReference>
<dbReference type="GO" id="GO:0005856">
    <property type="term" value="C:cytoskeleton"/>
    <property type="evidence" value="ECO:0007669"/>
    <property type="project" value="UniProtKB-SubCell"/>
</dbReference>
<dbReference type="PANTHER" id="PTHR11937">
    <property type="entry name" value="ACTIN"/>
    <property type="match status" value="1"/>
</dbReference>
<dbReference type="GO" id="GO:0005654">
    <property type="term" value="C:nucleoplasm"/>
    <property type="evidence" value="ECO:0007669"/>
    <property type="project" value="UniProtKB-SubCell"/>
</dbReference>
<dbReference type="InterPro" id="IPR047289">
    <property type="entry name" value="FHA_APTX"/>
</dbReference>
<dbReference type="SUPFAM" id="SSF54197">
    <property type="entry name" value="HIT-like"/>
    <property type="match status" value="1"/>
</dbReference>
<dbReference type="SMART" id="SM00268">
    <property type="entry name" value="ACTIN"/>
    <property type="match status" value="1"/>
</dbReference>
<comment type="catalytic activity">
    <reaction evidence="17">
        <text>a 3'-end 2'-deoxyribonucleotide-3'-diphospho-5'-guanosine-DNA + H2O = a 3'-end 2'-deoxyribonucleotide 3'-phosphate-DNA + GMP + 2 H(+)</text>
        <dbReference type="Rhea" id="RHEA:52140"/>
        <dbReference type="Rhea" id="RHEA-COMP:13186"/>
        <dbReference type="Rhea" id="RHEA-COMP:13187"/>
        <dbReference type="ChEBI" id="CHEBI:15377"/>
        <dbReference type="ChEBI" id="CHEBI:15378"/>
        <dbReference type="ChEBI" id="CHEBI:58115"/>
        <dbReference type="ChEBI" id="CHEBI:136419"/>
        <dbReference type="ChEBI" id="CHEBI:136420"/>
        <dbReference type="EC" id="3.6.1.72"/>
    </reaction>
</comment>
<dbReference type="FunFam" id="3.30.420.40:FF:000050">
    <property type="entry name" value="Actin, alpha skeletal muscle"/>
    <property type="match status" value="1"/>
</dbReference>
<evidence type="ECO:0000256" key="22">
    <source>
        <dbReference type="PROSITE-ProRule" id="PRU00464"/>
    </source>
</evidence>
<keyword evidence="16" id="KW-0539">Nucleus</keyword>
<dbReference type="CDD" id="cd22735">
    <property type="entry name" value="FHA_APTX"/>
    <property type="match status" value="1"/>
</dbReference>
<dbReference type="PROSITE" id="PS00892">
    <property type="entry name" value="HIT_1"/>
    <property type="match status" value="1"/>
</dbReference>
<evidence type="ECO:0000256" key="17">
    <source>
        <dbReference type="ARBA" id="ARBA00024601"/>
    </source>
</evidence>
<evidence type="ECO:0000256" key="20">
    <source>
        <dbReference type="ARBA" id="ARBA00044713"/>
    </source>
</evidence>
<dbReference type="SUPFAM" id="SSF49879">
    <property type="entry name" value="SMAD/FHA domain"/>
    <property type="match status" value="1"/>
</dbReference>
<evidence type="ECO:0000256" key="7">
    <source>
        <dbReference type="ARBA" id="ARBA00018614"/>
    </source>
</evidence>
<dbReference type="Pfam" id="PF00022">
    <property type="entry name" value="Actin"/>
    <property type="match status" value="1"/>
</dbReference>
<name>A0ABC9Y7S1_GRUJA</name>
<evidence type="ECO:0000256" key="13">
    <source>
        <dbReference type="ARBA" id="ARBA00023125"/>
    </source>
</evidence>
<keyword evidence="14" id="KW-0234">DNA repair</keyword>